<name>A0A0V0ZHG3_TRIBR</name>
<protein>
    <submittedName>
        <fullName evidence="1">Uncharacterized protein</fullName>
    </submittedName>
</protein>
<evidence type="ECO:0000313" key="1">
    <source>
        <dbReference type="EMBL" id="KRY11806.1"/>
    </source>
</evidence>
<proteinExistence type="predicted"/>
<sequence length="54" mass="5862">MQISTISVELAITMTRAALLSFVSVICFKVSTNGRYELPVSFLNACQGGYIFVA</sequence>
<dbReference type="Proteomes" id="UP000054653">
    <property type="component" value="Unassembled WGS sequence"/>
</dbReference>
<dbReference type="AlphaFoldDB" id="A0A0V0ZHG3"/>
<comment type="caution">
    <text evidence="1">The sequence shown here is derived from an EMBL/GenBank/DDBJ whole genome shotgun (WGS) entry which is preliminary data.</text>
</comment>
<keyword evidence="2" id="KW-1185">Reference proteome</keyword>
<evidence type="ECO:0000313" key="2">
    <source>
        <dbReference type="Proteomes" id="UP000054653"/>
    </source>
</evidence>
<organism evidence="1 2">
    <name type="scientific">Trichinella britovi</name>
    <name type="common">Parasitic roundworm</name>
    <dbReference type="NCBI Taxonomy" id="45882"/>
    <lineage>
        <taxon>Eukaryota</taxon>
        <taxon>Metazoa</taxon>
        <taxon>Ecdysozoa</taxon>
        <taxon>Nematoda</taxon>
        <taxon>Enoplea</taxon>
        <taxon>Dorylaimia</taxon>
        <taxon>Trichinellida</taxon>
        <taxon>Trichinellidae</taxon>
        <taxon>Trichinella</taxon>
    </lineage>
</organism>
<dbReference type="EMBL" id="JYDI01003771">
    <property type="protein sequence ID" value="KRY11806.1"/>
    <property type="molecule type" value="Genomic_DNA"/>
</dbReference>
<accession>A0A0V0ZHG3</accession>
<gene>
    <name evidence="1" type="ORF">T03_14647</name>
</gene>
<reference evidence="1 2" key="1">
    <citation type="submission" date="2015-01" db="EMBL/GenBank/DDBJ databases">
        <title>Evolution of Trichinella species and genotypes.</title>
        <authorList>
            <person name="Korhonen P.K."/>
            <person name="Edoardo P."/>
            <person name="Giuseppe L.R."/>
            <person name="Gasser R.B."/>
        </authorList>
    </citation>
    <scope>NUCLEOTIDE SEQUENCE [LARGE SCALE GENOMIC DNA]</scope>
    <source>
        <strain evidence="1">ISS120</strain>
    </source>
</reference>